<feature type="chain" id="PRO_5040168489" description="NACHT-NTPase and P-loop NTPases N-terminal domain-containing protein" evidence="1">
    <location>
        <begin position="27"/>
        <end position="208"/>
    </location>
</feature>
<dbReference type="AlphaFoldDB" id="A0A9N9Y079"/>
<evidence type="ECO:0000259" key="2">
    <source>
        <dbReference type="Pfam" id="PF17107"/>
    </source>
</evidence>
<name>A0A9N9Y079_9HYPO</name>
<evidence type="ECO:0000313" key="4">
    <source>
        <dbReference type="Proteomes" id="UP000754883"/>
    </source>
</evidence>
<protein>
    <recommendedName>
        <fullName evidence="2">NACHT-NTPase and P-loop NTPases N-terminal domain-containing protein</fullName>
    </recommendedName>
</protein>
<organism evidence="3 4">
    <name type="scientific">Clonostachys byssicola</name>
    <dbReference type="NCBI Taxonomy" id="160290"/>
    <lineage>
        <taxon>Eukaryota</taxon>
        <taxon>Fungi</taxon>
        <taxon>Dikarya</taxon>
        <taxon>Ascomycota</taxon>
        <taxon>Pezizomycotina</taxon>
        <taxon>Sordariomycetes</taxon>
        <taxon>Hypocreomycetidae</taxon>
        <taxon>Hypocreales</taxon>
        <taxon>Bionectriaceae</taxon>
        <taxon>Clonostachys</taxon>
    </lineage>
</organism>
<dbReference type="OrthoDB" id="674604at2759"/>
<dbReference type="EMBL" id="CABFNO020001331">
    <property type="protein sequence ID" value="CAG9982114.1"/>
    <property type="molecule type" value="Genomic_DNA"/>
</dbReference>
<sequence length="208" mass="21997">MSGMEIIGVASGIITFLSACIELTRAAEDASGLPPAFRDAAARLPLISDSFVLARQGLKTDQAEGPNESLTSLKTLLQSAEAKALVLRDLFAAVVPAAEMSRPKRYLQALKTIPKADSVEKLVDGITRDLQALTANYVIKSAARAQIGHNLEQMPENNLGEGLSVSLRNTGSGKQFVYSGIGNQNVATGKAVQVNGVTHGSTFNFVQK</sequence>
<comment type="caution">
    <text evidence="3">The sequence shown here is derived from an EMBL/GenBank/DDBJ whole genome shotgun (WGS) entry which is preliminary data.</text>
</comment>
<reference evidence="3" key="1">
    <citation type="submission" date="2021-10" db="EMBL/GenBank/DDBJ databases">
        <authorList>
            <person name="Piombo E."/>
        </authorList>
    </citation>
    <scope>NUCLEOTIDE SEQUENCE</scope>
</reference>
<feature type="signal peptide" evidence="1">
    <location>
        <begin position="1"/>
        <end position="26"/>
    </location>
</feature>
<accession>A0A9N9Y079</accession>
<dbReference type="InterPro" id="IPR031352">
    <property type="entry name" value="SesA"/>
</dbReference>
<keyword evidence="4" id="KW-1185">Reference proteome</keyword>
<evidence type="ECO:0000256" key="1">
    <source>
        <dbReference type="SAM" id="SignalP"/>
    </source>
</evidence>
<gene>
    <name evidence="3" type="ORF">CBYS24578_00018667</name>
</gene>
<proteinExistence type="predicted"/>
<dbReference type="Pfam" id="PF17107">
    <property type="entry name" value="SesA"/>
    <property type="match status" value="1"/>
</dbReference>
<evidence type="ECO:0000313" key="3">
    <source>
        <dbReference type="EMBL" id="CAG9982114.1"/>
    </source>
</evidence>
<dbReference type="Proteomes" id="UP000754883">
    <property type="component" value="Unassembled WGS sequence"/>
</dbReference>
<keyword evidence="1" id="KW-0732">Signal</keyword>
<feature type="domain" description="NACHT-NTPase and P-loop NTPases N-terminal" evidence="2">
    <location>
        <begin position="11"/>
        <end position="133"/>
    </location>
</feature>